<dbReference type="EMBL" id="BOOK01000019">
    <property type="protein sequence ID" value="GII00883.1"/>
    <property type="molecule type" value="Genomic_DNA"/>
</dbReference>
<keyword evidence="3" id="KW-0472">Membrane</keyword>
<feature type="transmembrane region" description="Helical" evidence="3">
    <location>
        <begin position="51"/>
        <end position="77"/>
    </location>
</feature>
<feature type="domain" description="LytR/CpsA/Psr regulator C-terminal" evidence="5">
    <location>
        <begin position="393"/>
        <end position="505"/>
    </location>
</feature>
<dbReference type="NCBIfam" id="TIGR00350">
    <property type="entry name" value="lytR_cpsA_psr"/>
    <property type="match status" value="1"/>
</dbReference>
<protein>
    <recommendedName>
        <fullName evidence="8">LytR family transcriptional regulator</fullName>
    </recommendedName>
</protein>
<gene>
    <name evidence="6" type="ORF">Pta02_28910</name>
</gene>
<dbReference type="AlphaFoldDB" id="A0A8J3SVB5"/>
<feature type="compositionally biased region" description="Basic residues" evidence="2">
    <location>
        <begin position="41"/>
        <end position="50"/>
    </location>
</feature>
<dbReference type="InterPro" id="IPR050922">
    <property type="entry name" value="LytR/CpsA/Psr_CW_biosynth"/>
</dbReference>
<dbReference type="RefSeq" id="WP_203875288.1">
    <property type="nucleotide sequence ID" value="NZ_BOOK01000019.1"/>
</dbReference>
<dbReference type="PANTHER" id="PTHR33392:SF6">
    <property type="entry name" value="POLYISOPRENYL-TEICHOIC ACID--PEPTIDOGLYCAN TEICHOIC ACID TRANSFERASE TAGU"/>
    <property type="match status" value="1"/>
</dbReference>
<dbReference type="PANTHER" id="PTHR33392">
    <property type="entry name" value="POLYISOPRENYL-TEICHOIC ACID--PEPTIDOGLYCAN TEICHOIC ACID TRANSFERASE TAGU"/>
    <property type="match status" value="1"/>
</dbReference>
<feature type="compositionally biased region" description="Basic and acidic residues" evidence="2">
    <location>
        <begin position="1"/>
        <end position="29"/>
    </location>
</feature>
<keyword evidence="7" id="KW-1185">Reference proteome</keyword>
<feature type="domain" description="Cell envelope-related transcriptional attenuator" evidence="4">
    <location>
        <begin position="132"/>
        <end position="288"/>
    </location>
</feature>
<evidence type="ECO:0000256" key="3">
    <source>
        <dbReference type="SAM" id="Phobius"/>
    </source>
</evidence>
<dbReference type="Pfam" id="PF03816">
    <property type="entry name" value="LytR_cpsA_psr"/>
    <property type="match status" value="1"/>
</dbReference>
<keyword evidence="3" id="KW-0812">Transmembrane</keyword>
<dbReference type="Pfam" id="PF13399">
    <property type="entry name" value="LytR_C"/>
    <property type="match status" value="1"/>
</dbReference>
<name>A0A8J3SVB5_9ACTN</name>
<proteinExistence type="inferred from homology"/>
<reference evidence="6" key="1">
    <citation type="submission" date="2021-01" db="EMBL/GenBank/DDBJ databases">
        <title>Whole genome shotgun sequence of Planobispora takensis NBRC 109077.</title>
        <authorList>
            <person name="Komaki H."/>
            <person name="Tamura T."/>
        </authorList>
    </citation>
    <scope>NUCLEOTIDE SEQUENCE</scope>
    <source>
        <strain evidence="6">NBRC 109077</strain>
    </source>
</reference>
<dbReference type="Gene3D" id="3.30.70.2390">
    <property type="match status" value="1"/>
</dbReference>
<dbReference type="InterPro" id="IPR004474">
    <property type="entry name" value="LytR_CpsA_psr"/>
</dbReference>
<evidence type="ECO:0008006" key="8">
    <source>
        <dbReference type="Google" id="ProtNLM"/>
    </source>
</evidence>
<evidence type="ECO:0000313" key="6">
    <source>
        <dbReference type="EMBL" id="GII00883.1"/>
    </source>
</evidence>
<evidence type="ECO:0000313" key="7">
    <source>
        <dbReference type="Proteomes" id="UP000634476"/>
    </source>
</evidence>
<evidence type="ECO:0000256" key="2">
    <source>
        <dbReference type="SAM" id="MobiDB-lite"/>
    </source>
</evidence>
<comment type="similarity">
    <text evidence="1">Belongs to the LytR/CpsA/Psr (LCP) family.</text>
</comment>
<sequence length="530" mass="56770">MSDHRHVAVKDRRIEPTDPGRRALRRAGDDEPPAPAQPGGRRPRGGKRKSAISAGGWVSIVMTGVLVVGTLAGYKFYRDIEGNIKRQDVEKDLGANRPPETGALNVLLVGSDSREGDDNKRYGQHMQGQGERTDTIILLHVSPNRDKVTLVSFPRDSMVQAPECKNPKTGAIIPAGLKQINATFNDGGIACTWKTIETLTQIHINHFVKVDFSGFKGIVDALGGVEICLPKDVFDKKAKLDLKKGKQIVKGETALAYVRARYALGDGSDTDRIKRQQVFMTQVMKQATSSSLLTDLGKLNDFLKAATASVTMDRNLDTSRILEIARSAGSLTEKSMTSVTVPWKPYEPKPAQVEWKQPEANELFEAIRTDVEVTPAPKASASAPARPTVKNEQVRVQVINGTGKPGLATEVAGKLAAQGFVVTHVGNASAAGGGPVPATSVRYAKKDAADGTVHADTLTLRLSGERLTPAAGKTKPGDITPYPAAPPTASTLTGPVVQLVIGSDWKGVRVPSIPTSLKDKVIDHTTNPCQ</sequence>
<comment type="caution">
    <text evidence="6">The sequence shown here is derived from an EMBL/GenBank/DDBJ whole genome shotgun (WGS) entry which is preliminary data.</text>
</comment>
<dbReference type="Proteomes" id="UP000634476">
    <property type="component" value="Unassembled WGS sequence"/>
</dbReference>
<evidence type="ECO:0000256" key="1">
    <source>
        <dbReference type="ARBA" id="ARBA00006068"/>
    </source>
</evidence>
<feature type="region of interest" description="Disordered" evidence="2">
    <location>
        <begin position="1"/>
        <end position="50"/>
    </location>
</feature>
<dbReference type="InterPro" id="IPR027381">
    <property type="entry name" value="LytR/CpsA/Psr_C"/>
</dbReference>
<keyword evidence="3" id="KW-1133">Transmembrane helix</keyword>
<organism evidence="6 7">
    <name type="scientific">Planobispora takensis</name>
    <dbReference type="NCBI Taxonomy" id="1367882"/>
    <lineage>
        <taxon>Bacteria</taxon>
        <taxon>Bacillati</taxon>
        <taxon>Actinomycetota</taxon>
        <taxon>Actinomycetes</taxon>
        <taxon>Streptosporangiales</taxon>
        <taxon>Streptosporangiaceae</taxon>
        <taxon>Planobispora</taxon>
    </lineage>
</organism>
<evidence type="ECO:0000259" key="4">
    <source>
        <dbReference type="Pfam" id="PF03816"/>
    </source>
</evidence>
<dbReference type="Gene3D" id="3.40.630.190">
    <property type="entry name" value="LCP protein"/>
    <property type="match status" value="1"/>
</dbReference>
<accession>A0A8J3SVB5</accession>
<evidence type="ECO:0000259" key="5">
    <source>
        <dbReference type="Pfam" id="PF13399"/>
    </source>
</evidence>